<dbReference type="Proteomes" id="UP001066276">
    <property type="component" value="Chromosome 1_2"/>
</dbReference>
<accession>A0AAV7W958</accession>
<reference evidence="2" key="1">
    <citation type="journal article" date="2022" name="bioRxiv">
        <title>Sequencing and chromosome-scale assembly of the giantPleurodeles waltlgenome.</title>
        <authorList>
            <person name="Brown T."/>
            <person name="Elewa A."/>
            <person name="Iarovenko S."/>
            <person name="Subramanian E."/>
            <person name="Araus A.J."/>
            <person name="Petzold A."/>
            <person name="Susuki M."/>
            <person name="Suzuki K.-i.T."/>
            <person name="Hayashi T."/>
            <person name="Toyoda A."/>
            <person name="Oliveira C."/>
            <person name="Osipova E."/>
            <person name="Leigh N.D."/>
            <person name="Simon A."/>
            <person name="Yun M.H."/>
        </authorList>
    </citation>
    <scope>NUCLEOTIDE SEQUENCE</scope>
    <source>
        <strain evidence="2">20211129_DDA</strain>
        <tissue evidence="2">Liver</tissue>
    </source>
</reference>
<evidence type="ECO:0000313" key="3">
    <source>
        <dbReference type="Proteomes" id="UP001066276"/>
    </source>
</evidence>
<dbReference type="EMBL" id="JANPWB010000002">
    <property type="protein sequence ID" value="KAJ1210559.1"/>
    <property type="molecule type" value="Genomic_DNA"/>
</dbReference>
<evidence type="ECO:0000256" key="1">
    <source>
        <dbReference type="SAM" id="MobiDB-lite"/>
    </source>
</evidence>
<feature type="region of interest" description="Disordered" evidence="1">
    <location>
        <begin position="1"/>
        <end position="66"/>
    </location>
</feature>
<organism evidence="2 3">
    <name type="scientific">Pleurodeles waltl</name>
    <name type="common">Iberian ribbed newt</name>
    <dbReference type="NCBI Taxonomy" id="8319"/>
    <lineage>
        <taxon>Eukaryota</taxon>
        <taxon>Metazoa</taxon>
        <taxon>Chordata</taxon>
        <taxon>Craniata</taxon>
        <taxon>Vertebrata</taxon>
        <taxon>Euteleostomi</taxon>
        <taxon>Amphibia</taxon>
        <taxon>Batrachia</taxon>
        <taxon>Caudata</taxon>
        <taxon>Salamandroidea</taxon>
        <taxon>Salamandridae</taxon>
        <taxon>Pleurodelinae</taxon>
        <taxon>Pleurodeles</taxon>
    </lineage>
</organism>
<protein>
    <submittedName>
        <fullName evidence="2">Uncharacterized protein</fullName>
    </submittedName>
</protein>
<gene>
    <name evidence="2" type="ORF">NDU88_005922</name>
</gene>
<dbReference type="AlphaFoldDB" id="A0AAV7W958"/>
<evidence type="ECO:0000313" key="2">
    <source>
        <dbReference type="EMBL" id="KAJ1210559.1"/>
    </source>
</evidence>
<proteinExistence type="predicted"/>
<comment type="caution">
    <text evidence="2">The sequence shown here is derived from an EMBL/GenBank/DDBJ whole genome shotgun (WGS) entry which is preliminary data.</text>
</comment>
<keyword evidence="3" id="KW-1185">Reference proteome</keyword>
<sequence>MVDGRRVTQGTHAEDGRRLKEKKSVAWLQEEGDSGHTISSEGTSPKPDLDESTVNAPEPNNAKQLE</sequence>
<name>A0AAV7W958_PLEWA</name>
<feature type="compositionally biased region" description="Basic and acidic residues" evidence="1">
    <location>
        <begin position="1"/>
        <end position="24"/>
    </location>
</feature>